<feature type="compositionally biased region" description="Low complexity" evidence="1">
    <location>
        <begin position="82"/>
        <end position="91"/>
    </location>
</feature>
<evidence type="ECO:0000256" key="1">
    <source>
        <dbReference type="SAM" id="MobiDB-lite"/>
    </source>
</evidence>
<dbReference type="PANTHER" id="PTHR33095:SF132">
    <property type="entry name" value="STRESS RESPONSE NST1-LIKE PROTEIN (DUF1645)"/>
    <property type="match status" value="1"/>
</dbReference>
<proteinExistence type="predicted"/>
<dbReference type="RefSeq" id="XP_018462866.1">
    <property type="nucleotide sequence ID" value="XM_018607364.1"/>
</dbReference>
<evidence type="ECO:0000313" key="3">
    <source>
        <dbReference type="RefSeq" id="XP_018462866.1"/>
    </source>
</evidence>
<feature type="compositionally biased region" description="Basic and acidic residues" evidence="1">
    <location>
        <begin position="8"/>
        <end position="19"/>
    </location>
</feature>
<dbReference type="Pfam" id="PF07816">
    <property type="entry name" value="DUF1645"/>
    <property type="match status" value="1"/>
</dbReference>
<reference evidence="3" key="2">
    <citation type="submission" date="2025-08" db="UniProtKB">
        <authorList>
            <consortium name="RefSeq"/>
        </authorList>
    </citation>
    <scope>IDENTIFICATION</scope>
    <source>
        <tissue evidence="3">Leaf</tissue>
    </source>
</reference>
<sequence length="271" mass="29853">MVTVDSFAHGEPETPRFGDDLGSDSACSTPFVSAPSSPGRGAPPGYFFSAPSSPIHFFMCSAAPSENNTKLDSSSPGDSEFDFSSRLSSSSGPIGGVPMTSAEELFSNGQIKPMKLSSQLQRPQNLEALQDGGVNRRGRDLKLRSGSVQRKARSLSPVRNAAYQLNEEEEEVKECIRKLPEDYEDETKSNETETTPSCFRSSSYGRNSKKWIFLKDLLLHRSKSEGRGNGKEKFWSNVSFSPVILKEKKLKSEDAASVERQKLLDKLQEII</sequence>
<dbReference type="Proteomes" id="UP000504610">
    <property type="component" value="Chromosome 4"/>
</dbReference>
<dbReference type="KEGG" id="rsz:108833994"/>
<feature type="compositionally biased region" description="Low complexity" evidence="1">
    <location>
        <begin position="33"/>
        <end position="45"/>
    </location>
</feature>
<evidence type="ECO:0000313" key="2">
    <source>
        <dbReference type="Proteomes" id="UP000504610"/>
    </source>
</evidence>
<feature type="region of interest" description="Disordered" evidence="1">
    <location>
        <begin position="1"/>
        <end position="45"/>
    </location>
</feature>
<dbReference type="OrthoDB" id="667051at2759"/>
<organism evidence="2 3">
    <name type="scientific">Raphanus sativus</name>
    <name type="common">Radish</name>
    <name type="synonym">Raphanus raphanistrum var. sativus</name>
    <dbReference type="NCBI Taxonomy" id="3726"/>
    <lineage>
        <taxon>Eukaryota</taxon>
        <taxon>Viridiplantae</taxon>
        <taxon>Streptophyta</taxon>
        <taxon>Embryophyta</taxon>
        <taxon>Tracheophyta</taxon>
        <taxon>Spermatophyta</taxon>
        <taxon>Magnoliopsida</taxon>
        <taxon>eudicotyledons</taxon>
        <taxon>Gunneridae</taxon>
        <taxon>Pentapetalae</taxon>
        <taxon>rosids</taxon>
        <taxon>malvids</taxon>
        <taxon>Brassicales</taxon>
        <taxon>Brassicaceae</taxon>
        <taxon>Brassiceae</taxon>
        <taxon>Raphanus</taxon>
    </lineage>
</organism>
<dbReference type="PANTHER" id="PTHR33095">
    <property type="entry name" value="OS07G0619500 PROTEIN"/>
    <property type="match status" value="1"/>
</dbReference>
<dbReference type="InterPro" id="IPR012442">
    <property type="entry name" value="DUF1645_plant"/>
</dbReference>
<dbReference type="AlphaFoldDB" id="A0A6J0LU26"/>
<protein>
    <submittedName>
        <fullName evidence="3">Uncharacterized protein LOC108833994</fullName>
    </submittedName>
</protein>
<keyword evidence="2" id="KW-1185">Reference proteome</keyword>
<feature type="compositionally biased region" description="Polar residues" evidence="1">
    <location>
        <begin position="66"/>
        <end position="77"/>
    </location>
</feature>
<name>A0A6J0LU26_RAPSA</name>
<accession>A0A6J0LU26</accession>
<gene>
    <name evidence="3" type="primary">LOC108833994</name>
</gene>
<reference evidence="2" key="1">
    <citation type="journal article" date="2019" name="Database">
        <title>The radish genome database (RadishGD): an integrated information resource for radish genomics.</title>
        <authorList>
            <person name="Yu H.J."/>
            <person name="Baek S."/>
            <person name="Lee Y.J."/>
            <person name="Cho A."/>
            <person name="Mun J.H."/>
        </authorList>
    </citation>
    <scope>NUCLEOTIDE SEQUENCE [LARGE SCALE GENOMIC DNA]</scope>
    <source>
        <strain evidence="2">cv. WK10039</strain>
    </source>
</reference>
<dbReference type="GeneID" id="108833994"/>
<feature type="region of interest" description="Disordered" evidence="1">
    <location>
        <begin position="66"/>
        <end position="100"/>
    </location>
</feature>